<proteinExistence type="inferred from homology"/>
<sequence>MAFFLMQCLHHPDQDAARDALRPAHRVWVSSGGEGLVSVLIGSALTDATGSSIGNFGILEAESEANARRFAEGDPFAQAGIVASITLSPLPDSFQAQRITDPMSPRL</sequence>
<dbReference type="Proteomes" id="UP000594118">
    <property type="component" value="Chromosome"/>
</dbReference>
<feature type="domain" description="YCII-related" evidence="2">
    <location>
        <begin position="3"/>
        <end position="88"/>
    </location>
</feature>
<dbReference type="Gene3D" id="3.30.70.1060">
    <property type="entry name" value="Dimeric alpha+beta barrel"/>
    <property type="match status" value="1"/>
</dbReference>
<dbReference type="KEGG" id="pshq:F3W81_00395"/>
<evidence type="ECO:0000313" key="4">
    <source>
        <dbReference type="Proteomes" id="UP000594118"/>
    </source>
</evidence>
<dbReference type="Pfam" id="PF03795">
    <property type="entry name" value="YCII"/>
    <property type="match status" value="1"/>
</dbReference>
<dbReference type="RefSeq" id="WP_193081586.1">
    <property type="nucleotide sequence ID" value="NZ_CP045201.1"/>
</dbReference>
<evidence type="ECO:0000259" key="2">
    <source>
        <dbReference type="Pfam" id="PF03795"/>
    </source>
</evidence>
<gene>
    <name evidence="3" type="ORF">F3W81_00395</name>
</gene>
<dbReference type="EMBL" id="CP045201">
    <property type="protein sequence ID" value="QOL79427.1"/>
    <property type="molecule type" value="Genomic_DNA"/>
</dbReference>
<dbReference type="SUPFAM" id="SSF54909">
    <property type="entry name" value="Dimeric alpha+beta barrel"/>
    <property type="match status" value="1"/>
</dbReference>
<organism evidence="3 4">
    <name type="scientific">Pseudooceanicola spongiae</name>
    <dbReference type="NCBI Taxonomy" id="2613965"/>
    <lineage>
        <taxon>Bacteria</taxon>
        <taxon>Pseudomonadati</taxon>
        <taxon>Pseudomonadota</taxon>
        <taxon>Alphaproteobacteria</taxon>
        <taxon>Rhodobacterales</taxon>
        <taxon>Paracoccaceae</taxon>
        <taxon>Pseudooceanicola</taxon>
    </lineage>
</organism>
<name>A0A7L9WIA9_9RHOB</name>
<dbReference type="InterPro" id="IPR005545">
    <property type="entry name" value="YCII"/>
</dbReference>
<keyword evidence="4" id="KW-1185">Reference proteome</keyword>
<evidence type="ECO:0000256" key="1">
    <source>
        <dbReference type="ARBA" id="ARBA00007689"/>
    </source>
</evidence>
<evidence type="ECO:0000313" key="3">
    <source>
        <dbReference type="EMBL" id="QOL79427.1"/>
    </source>
</evidence>
<reference evidence="3 4" key="1">
    <citation type="submission" date="2019-10" db="EMBL/GenBank/DDBJ databases">
        <title>Pseudopuniceibacterium sp. HQ09 islated from Antarctica.</title>
        <authorList>
            <person name="Liao L."/>
            <person name="Su S."/>
            <person name="Chen B."/>
            <person name="Yu Y."/>
        </authorList>
    </citation>
    <scope>NUCLEOTIDE SEQUENCE [LARGE SCALE GENOMIC DNA]</scope>
    <source>
        <strain evidence="3 4">HQ09</strain>
    </source>
</reference>
<accession>A0A7L9WIA9</accession>
<comment type="similarity">
    <text evidence="1">Belongs to the YciI family.</text>
</comment>
<protein>
    <recommendedName>
        <fullName evidence="2">YCII-related domain-containing protein</fullName>
    </recommendedName>
</protein>
<dbReference type="InterPro" id="IPR011008">
    <property type="entry name" value="Dimeric_a/b-barrel"/>
</dbReference>
<dbReference type="AlphaFoldDB" id="A0A7L9WIA9"/>